<reference evidence="2 3" key="1">
    <citation type="submission" date="2017-03" db="EMBL/GenBank/DDBJ databases">
        <title>WGS assembly of Porphyra umbilicalis.</title>
        <authorList>
            <person name="Brawley S.H."/>
            <person name="Blouin N.A."/>
            <person name="Ficko-Blean E."/>
            <person name="Wheeler G.L."/>
            <person name="Lohr M."/>
            <person name="Goodson H.V."/>
            <person name="Jenkins J.W."/>
            <person name="Blaby-Haas C.E."/>
            <person name="Helliwell K.E."/>
            <person name="Chan C."/>
            <person name="Marriage T."/>
            <person name="Bhattacharya D."/>
            <person name="Klein A.S."/>
            <person name="Badis Y."/>
            <person name="Brodie J."/>
            <person name="Cao Y."/>
            <person name="Collen J."/>
            <person name="Dittami S.M."/>
            <person name="Gachon C.M."/>
            <person name="Green B.R."/>
            <person name="Karpowicz S."/>
            <person name="Kim J.W."/>
            <person name="Kudahl U."/>
            <person name="Lin S."/>
            <person name="Michel G."/>
            <person name="Mittag M."/>
            <person name="Olson B.J."/>
            <person name="Pangilinan J."/>
            <person name="Peng Y."/>
            <person name="Qiu H."/>
            <person name="Shu S."/>
            <person name="Singer J.T."/>
            <person name="Smith A.G."/>
            <person name="Sprecher B.N."/>
            <person name="Wagner V."/>
            <person name="Wang W."/>
            <person name="Wang Z.-Y."/>
            <person name="Yan J."/>
            <person name="Yarish C."/>
            <person name="Zoeuner-Riek S."/>
            <person name="Zhuang Y."/>
            <person name="Zou Y."/>
            <person name="Lindquist E.A."/>
            <person name="Grimwood J."/>
            <person name="Barry K."/>
            <person name="Rokhsar D.S."/>
            <person name="Schmutz J."/>
            <person name="Stiller J.W."/>
            <person name="Grossman A.R."/>
            <person name="Prochnik S.E."/>
        </authorList>
    </citation>
    <scope>NUCLEOTIDE SEQUENCE [LARGE SCALE GENOMIC DNA]</scope>
    <source>
        <strain evidence="2">4086291</strain>
    </source>
</reference>
<accession>A0A1X6PFU0</accession>
<name>A0A1X6PFU0_PORUM</name>
<dbReference type="EMBL" id="KV918787">
    <property type="protein sequence ID" value="OSX79698.1"/>
    <property type="molecule type" value="Genomic_DNA"/>
</dbReference>
<sequence>MPRGAGGQRPTAGMRRARLHVPLAGARRPPLGSLG</sequence>
<feature type="region of interest" description="Disordered" evidence="1">
    <location>
        <begin position="1"/>
        <end position="35"/>
    </location>
</feature>
<evidence type="ECO:0000313" key="3">
    <source>
        <dbReference type="Proteomes" id="UP000218209"/>
    </source>
</evidence>
<dbReference type="AlphaFoldDB" id="A0A1X6PFU0"/>
<organism evidence="2 3">
    <name type="scientific">Porphyra umbilicalis</name>
    <name type="common">Purple laver</name>
    <name type="synonym">Red alga</name>
    <dbReference type="NCBI Taxonomy" id="2786"/>
    <lineage>
        <taxon>Eukaryota</taxon>
        <taxon>Rhodophyta</taxon>
        <taxon>Bangiophyceae</taxon>
        <taxon>Bangiales</taxon>
        <taxon>Bangiaceae</taxon>
        <taxon>Porphyra</taxon>
    </lineage>
</organism>
<dbReference type="Proteomes" id="UP000218209">
    <property type="component" value="Unassembled WGS sequence"/>
</dbReference>
<protein>
    <submittedName>
        <fullName evidence="2">Uncharacterized protein</fullName>
    </submittedName>
</protein>
<gene>
    <name evidence="2" type="ORF">BU14_0072s0056</name>
</gene>
<keyword evidence="3" id="KW-1185">Reference proteome</keyword>
<evidence type="ECO:0000256" key="1">
    <source>
        <dbReference type="SAM" id="MobiDB-lite"/>
    </source>
</evidence>
<proteinExistence type="predicted"/>
<evidence type="ECO:0000313" key="2">
    <source>
        <dbReference type="EMBL" id="OSX79698.1"/>
    </source>
</evidence>